<proteinExistence type="predicted"/>
<dbReference type="Proteomes" id="UP000030466">
    <property type="component" value="Unassembled WGS sequence"/>
</dbReference>
<evidence type="ECO:0000313" key="2">
    <source>
        <dbReference type="Proteomes" id="UP000030466"/>
    </source>
</evidence>
<reference evidence="1 2" key="1">
    <citation type="journal article" date="2003" name="Int. J. Syst. Evol. Microbiol.">
        <title>Kocuria polaris sp. nov., an orange-pigmented psychrophilic bacterium isolated from an Antarctic cyanobacterial mat sample.</title>
        <authorList>
            <person name="Reddy G.S."/>
            <person name="Prakash J.S."/>
            <person name="Prabahar V."/>
            <person name="Matsumoto G.I."/>
            <person name="Stackebrandt E."/>
            <person name="Shivaji S."/>
        </authorList>
    </citation>
    <scope>NUCLEOTIDE SEQUENCE [LARGE SCALE GENOMIC DNA]</scope>
    <source>
        <strain evidence="1 2">CMS 76or</strain>
    </source>
</reference>
<evidence type="ECO:0008006" key="3">
    <source>
        <dbReference type="Google" id="ProtNLM"/>
    </source>
</evidence>
<dbReference type="EMBL" id="JSUH01000011">
    <property type="protein sequence ID" value="KHD96950.1"/>
    <property type="molecule type" value="Genomic_DNA"/>
</dbReference>
<organism evidence="1 2">
    <name type="scientific">Kocuria rosea subsp. polaris</name>
    <dbReference type="NCBI Taxonomy" id="136273"/>
    <lineage>
        <taxon>Bacteria</taxon>
        <taxon>Bacillati</taxon>
        <taxon>Actinomycetota</taxon>
        <taxon>Actinomycetes</taxon>
        <taxon>Micrococcales</taxon>
        <taxon>Micrococcaceae</taxon>
        <taxon>Kocuria</taxon>
    </lineage>
</organism>
<name>A0A0A6VPI2_KOCRO</name>
<accession>A0A0A6VPI2</accession>
<keyword evidence="2" id="KW-1185">Reference proteome</keyword>
<protein>
    <recommendedName>
        <fullName evidence="3">DUF4878 domain-containing protein</fullName>
    </recommendedName>
</protein>
<sequence>MESNVRVLKALGAWLFLVLLGVAAAAVTIALVNKYMYGPETDVRAYVEDLRDGDGGEALGLLNARVPEANAAMLDGDPLEAAAEDLEDLEVSTVSEDGERAVVRADYTLDGEPHSSEFALHPVDTQWGFFTVWAFDETPLPTVTVSLPGATSVDMNGMSVALPESSAEFSAFFPGVYTASYTSELVAADPVRTVLTDPGQQAEIVLEARPTEALEQEVDRQLKEHLDGCAGQGSLFPSGCPFSFEFDGRVSGDVEWTIESYPDPEIVVGAEGGRGWALEPAQGTARIAFDSLDLFTGDVERLERTVPFEVAADLDIDGSTVRVDPRG</sequence>
<dbReference type="AlphaFoldDB" id="A0A0A6VPI2"/>
<comment type="caution">
    <text evidence="1">The sequence shown here is derived from an EMBL/GenBank/DDBJ whole genome shotgun (WGS) entry which is preliminary data.</text>
</comment>
<gene>
    <name evidence="1" type="ORF">GY22_12585</name>
</gene>
<evidence type="ECO:0000313" key="1">
    <source>
        <dbReference type="EMBL" id="KHD96950.1"/>
    </source>
</evidence>
<dbReference type="RefSeq" id="WP_035928223.1">
    <property type="nucleotide sequence ID" value="NZ_JSUH01000011.1"/>
</dbReference>
<dbReference type="OrthoDB" id="3818356at2"/>